<dbReference type="Proteomes" id="UP001371456">
    <property type="component" value="Unassembled WGS sequence"/>
</dbReference>
<evidence type="ECO:0000256" key="4">
    <source>
        <dbReference type="ARBA" id="ARBA00022989"/>
    </source>
</evidence>
<dbReference type="EMBL" id="JBANQN010000007">
    <property type="protein sequence ID" value="KAK6784466.1"/>
    <property type="molecule type" value="Genomic_DNA"/>
</dbReference>
<accession>A0AAN8YAF6</accession>
<comment type="subcellular location">
    <subcellularLocation>
        <location evidence="1">Membrane</location>
        <topology evidence="1">Multi-pass membrane protein</topology>
    </subcellularLocation>
</comment>
<evidence type="ECO:0000256" key="2">
    <source>
        <dbReference type="ARBA" id="ARBA00022692"/>
    </source>
</evidence>
<feature type="transmembrane region" description="Helical" evidence="8">
    <location>
        <begin position="32"/>
        <end position="55"/>
    </location>
</feature>
<evidence type="ECO:0000256" key="7">
    <source>
        <dbReference type="SAM" id="MobiDB-lite"/>
    </source>
</evidence>
<name>A0AAN8YAF6_SOLBU</name>
<dbReference type="AlphaFoldDB" id="A0AAN8YAF6"/>
<proteinExistence type="predicted"/>
<reference evidence="10 11" key="1">
    <citation type="submission" date="2024-02" db="EMBL/GenBank/DDBJ databases">
        <title>de novo genome assembly of Solanum bulbocastanum strain 11H21.</title>
        <authorList>
            <person name="Hosaka A.J."/>
        </authorList>
    </citation>
    <scope>NUCLEOTIDE SEQUENCE [LARGE SCALE GENOMIC DNA]</scope>
    <source>
        <tissue evidence="10">Young leaves</tissue>
    </source>
</reference>
<sequence>MQEQEDEMESSENKTKSDKKSELEKIMVVTEIHLVVTTLLITVTFAVSFMLPGGFESDPSGPYKGLTILARNTTFCAFVVSDAIAFTCSAGVVFSYFFIAANAVATFSCNCLCNCNITQAQKRVQQITKPNKKRTKGNKKPATQFGNEGPRNGDGSSSSSQANNDLDGASLPLLSYICQDLWSLREAYIKHLQVSQKPGSQLGEDFFSSKDGHDLNKSATSPFLIENKRAIVDEFIHLKSS</sequence>
<evidence type="ECO:0000256" key="5">
    <source>
        <dbReference type="ARBA" id="ARBA00023043"/>
    </source>
</evidence>
<dbReference type="GO" id="GO:0005886">
    <property type="term" value="C:plasma membrane"/>
    <property type="evidence" value="ECO:0007669"/>
    <property type="project" value="TreeGrafter"/>
</dbReference>
<keyword evidence="5" id="KW-0040">ANK repeat</keyword>
<comment type="caution">
    <text evidence="10">The sequence shown here is derived from an EMBL/GenBank/DDBJ whole genome shotgun (WGS) entry which is preliminary data.</text>
</comment>
<evidence type="ECO:0000259" key="9">
    <source>
        <dbReference type="Pfam" id="PF13962"/>
    </source>
</evidence>
<feature type="domain" description="PGG" evidence="9">
    <location>
        <begin position="30"/>
        <end position="99"/>
    </location>
</feature>
<feature type="region of interest" description="Disordered" evidence="7">
    <location>
        <begin position="126"/>
        <end position="162"/>
    </location>
</feature>
<evidence type="ECO:0000256" key="8">
    <source>
        <dbReference type="SAM" id="Phobius"/>
    </source>
</evidence>
<evidence type="ECO:0000256" key="3">
    <source>
        <dbReference type="ARBA" id="ARBA00022737"/>
    </source>
</evidence>
<keyword evidence="6 8" id="KW-0472">Membrane</keyword>
<evidence type="ECO:0000313" key="11">
    <source>
        <dbReference type="Proteomes" id="UP001371456"/>
    </source>
</evidence>
<dbReference type="PANTHER" id="PTHR24186:SF50">
    <property type="entry name" value="ANKYRIN REPEAT-CONTAINING PROTEIN ITN1-LIKE ISOFORM X1"/>
    <property type="match status" value="1"/>
</dbReference>
<keyword evidence="11" id="KW-1185">Reference proteome</keyword>
<organism evidence="10 11">
    <name type="scientific">Solanum bulbocastanum</name>
    <name type="common">Wild potato</name>
    <dbReference type="NCBI Taxonomy" id="147425"/>
    <lineage>
        <taxon>Eukaryota</taxon>
        <taxon>Viridiplantae</taxon>
        <taxon>Streptophyta</taxon>
        <taxon>Embryophyta</taxon>
        <taxon>Tracheophyta</taxon>
        <taxon>Spermatophyta</taxon>
        <taxon>Magnoliopsida</taxon>
        <taxon>eudicotyledons</taxon>
        <taxon>Gunneridae</taxon>
        <taxon>Pentapetalae</taxon>
        <taxon>asterids</taxon>
        <taxon>lamiids</taxon>
        <taxon>Solanales</taxon>
        <taxon>Solanaceae</taxon>
        <taxon>Solanoideae</taxon>
        <taxon>Solaneae</taxon>
        <taxon>Solanum</taxon>
    </lineage>
</organism>
<evidence type="ECO:0000313" key="10">
    <source>
        <dbReference type="EMBL" id="KAK6784466.1"/>
    </source>
</evidence>
<feature type="compositionally biased region" description="Basic residues" evidence="7">
    <location>
        <begin position="130"/>
        <end position="139"/>
    </location>
</feature>
<keyword evidence="4 8" id="KW-1133">Transmembrane helix</keyword>
<dbReference type="PANTHER" id="PTHR24186">
    <property type="entry name" value="PROTEIN PHOSPHATASE 1 REGULATORY SUBUNIT"/>
    <property type="match status" value="1"/>
</dbReference>
<keyword evidence="2 8" id="KW-0812">Transmembrane</keyword>
<dbReference type="InterPro" id="IPR026961">
    <property type="entry name" value="PGG_dom"/>
</dbReference>
<evidence type="ECO:0000256" key="1">
    <source>
        <dbReference type="ARBA" id="ARBA00004141"/>
    </source>
</evidence>
<keyword evidence="3" id="KW-0677">Repeat</keyword>
<protein>
    <recommendedName>
        <fullName evidence="9">PGG domain-containing protein</fullName>
    </recommendedName>
</protein>
<evidence type="ECO:0000256" key="6">
    <source>
        <dbReference type="ARBA" id="ARBA00023136"/>
    </source>
</evidence>
<dbReference type="Pfam" id="PF13962">
    <property type="entry name" value="PGG"/>
    <property type="match status" value="1"/>
</dbReference>
<feature type="transmembrane region" description="Helical" evidence="8">
    <location>
        <begin position="75"/>
        <end position="99"/>
    </location>
</feature>
<gene>
    <name evidence="10" type="ORF">RDI58_017921</name>
</gene>